<accession>A0A8E2AYN5</accession>
<dbReference type="Gene3D" id="3.30.70.100">
    <property type="match status" value="1"/>
</dbReference>
<dbReference type="Pfam" id="PF05336">
    <property type="entry name" value="rhaM"/>
    <property type="match status" value="1"/>
</dbReference>
<reference evidence="1 2" key="1">
    <citation type="submission" date="2016-07" db="EMBL/GenBank/DDBJ databases">
        <title>Draft genome of the white-rot fungus Obba rivulosa 3A-2.</title>
        <authorList>
            <consortium name="DOE Joint Genome Institute"/>
            <person name="Miettinen O."/>
            <person name="Riley R."/>
            <person name="Acob R."/>
            <person name="Barry K."/>
            <person name="Cullen D."/>
            <person name="De Vries R."/>
            <person name="Hainaut M."/>
            <person name="Hatakka A."/>
            <person name="Henrissat B."/>
            <person name="Hilden K."/>
            <person name="Kuo R."/>
            <person name="Labutti K."/>
            <person name="Lipzen A."/>
            <person name="Makela M.R."/>
            <person name="Sandor L."/>
            <person name="Spatafora J.W."/>
            <person name="Grigoriev I.V."/>
            <person name="Hibbett D.S."/>
        </authorList>
    </citation>
    <scope>NUCLEOTIDE SEQUENCE [LARGE SCALE GENOMIC DNA]</scope>
    <source>
        <strain evidence="1 2">3A-2</strain>
    </source>
</reference>
<dbReference type="GO" id="GO:0016857">
    <property type="term" value="F:racemase and epimerase activity, acting on carbohydrates and derivatives"/>
    <property type="evidence" value="ECO:0007669"/>
    <property type="project" value="InterPro"/>
</dbReference>
<dbReference type="EMBL" id="KV722400">
    <property type="protein sequence ID" value="OCH90650.1"/>
    <property type="molecule type" value="Genomic_DNA"/>
</dbReference>
<dbReference type="Proteomes" id="UP000250043">
    <property type="component" value="Unassembled WGS sequence"/>
</dbReference>
<organism evidence="1 2">
    <name type="scientific">Obba rivulosa</name>
    <dbReference type="NCBI Taxonomy" id="1052685"/>
    <lineage>
        <taxon>Eukaryota</taxon>
        <taxon>Fungi</taxon>
        <taxon>Dikarya</taxon>
        <taxon>Basidiomycota</taxon>
        <taxon>Agaricomycotina</taxon>
        <taxon>Agaricomycetes</taxon>
        <taxon>Polyporales</taxon>
        <taxon>Gelatoporiaceae</taxon>
        <taxon>Obba</taxon>
    </lineage>
</organism>
<name>A0A8E2AYN5_9APHY</name>
<dbReference type="AlphaFoldDB" id="A0A8E2AYN5"/>
<evidence type="ECO:0000313" key="1">
    <source>
        <dbReference type="EMBL" id="OCH90650.1"/>
    </source>
</evidence>
<evidence type="ECO:0000313" key="2">
    <source>
        <dbReference type="Proteomes" id="UP000250043"/>
    </source>
</evidence>
<gene>
    <name evidence="1" type="ORF">OBBRIDRAFT_586245</name>
</gene>
<dbReference type="PANTHER" id="PTHR34389:SF2">
    <property type="entry name" value="L-RHAMNOSE MUTAROTASE"/>
    <property type="match status" value="1"/>
</dbReference>
<protein>
    <submittedName>
        <fullName evidence="1">DUF718-domain-containing protein</fullName>
    </submittedName>
</protein>
<dbReference type="InterPro" id="IPR008000">
    <property type="entry name" value="Rham/fucose_mutarotase"/>
</dbReference>
<dbReference type="SUPFAM" id="SSF54909">
    <property type="entry name" value="Dimeric alpha+beta barrel"/>
    <property type="match status" value="1"/>
</dbReference>
<sequence>MSAPHTKRVCQIIKLKPGAEEAYKELHAAAWPSVLAAIARAHIADYSIHYYAPLRLLIAHFKYTGTDYEGDMRKLAQDPETQRWWALTDGLQESLVEGAQGSGRDVPWWLDLEEVFRIDGQFRLQVIRVLGHSSVIVRVSTSTARRDVADVRKSFRLEESRSK</sequence>
<keyword evidence="2" id="KW-1185">Reference proteome</keyword>
<proteinExistence type="predicted"/>
<dbReference type="OrthoDB" id="9981546at2759"/>
<dbReference type="InterPro" id="IPR011008">
    <property type="entry name" value="Dimeric_a/b-barrel"/>
</dbReference>
<dbReference type="PANTHER" id="PTHR34389">
    <property type="entry name" value="L-RHAMNOSE MUTAROTASE"/>
    <property type="match status" value="1"/>
</dbReference>